<protein>
    <recommendedName>
        <fullName evidence="3">C-type lectin domain-containing protein</fullName>
    </recommendedName>
</protein>
<feature type="compositionally biased region" description="Low complexity" evidence="1">
    <location>
        <begin position="25"/>
        <end position="35"/>
    </location>
</feature>
<dbReference type="Pfam" id="PF00059">
    <property type="entry name" value="Lectin_C"/>
    <property type="match status" value="1"/>
</dbReference>
<dbReference type="SUPFAM" id="SSF56436">
    <property type="entry name" value="C-type lectin-like"/>
    <property type="match status" value="1"/>
</dbReference>
<dbReference type="InterPro" id="IPR016187">
    <property type="entry name" value="CTDL_fold"/>
</dbReference>
<evidence type="ECO:0000313" key="4">
    <source>
        <dbReference type="EMBL" id="CAB3387363.1"/>
    </source>
</evidence>
<feature type="domain" description="C-type lectin" evidence="3">
    <location>
        <begin position="413"/>
        <end position="526"/>
    </location>
</feature>
<dbReference type="Gene3D" id="3.10.100.10">
    <property type="entry name" value="Mannose-Binding Protein A, subunit A"/>
    <property type="match status" value="1"/>
</dbReference>
<dbReference type="EMBL" id="CADEPI010000567">
    <property type="protein sequence ID" value="CAB3387363.1"/>
    <property type="molecule type" value="Genomic_DNA"/>
</dbReference>
<dbReference type="OrthoDB" id="406096at2759"/>
<gene>
    <name evidence="4" type="ORF">CLODIP_2_CD15262</name>
</gene>
<reference evidence="4 5" key="1">
    <citation type="submission" date="2020-04" db="EMBL/GenBank/DDBJ databases">
        <authorList>
            <person name="Alioto T."/>
            <person name="Alioto T."/>
            <person name="Gomez Garrido J."/>
        </authorList>
    </citation>
    <scope>NUCLEOTIDE SEQUENCE [LARGE SCALE GENOMIC DNA]</scope>
</reference>
<feature type="signal peptide" evidence="2">
    <location>
        <begin position="1"/>
        <end position="22"/>
    </location>
</feature>
<sequence>MLARRSIVFAVVAILVATDVWSASTRRPRSPTTPTKKMRRTATTLKPKTDSPNPFCRNYNRIKKHLMETAFEDDFIAGKRDSVTELLDPRDRPFGSFNKKGFRLYFDSIEKVMFKKAVESCLYRKLELLAIDTVEEVNLPYFSPNFREGDSLHFNDSDADMEFLWTSAAPCSQSDPLNKATNSCSSVTWCTNNLESKLNYTLNLGRISPPYCLVFKRSSQQLVPVECSFKALFLCELACSRPTCPSAGECKKDDSLFETIDGKTYMKQTMQGLVYWTAMTRSGCPYHFENCLHNVSESFSLNINGMHKGGSCVAVSVRDPSTAARLNNVGLAAKVSICSSKLLLGCEGPEKTFEVREEESSNCKLPQCTGLPACVMDKLRQRQYLTITAPQRFGFWVTECQHNMIELQNELGTWDEAYKRCCSLGMDLVAIQNPNRQNCMEKPNDNSFRFYSGQFWTSGRDIESCRGQLRWCTGYLNDYLKKNLFWKKGTNVQSANNSCVYIDYDDPQVPSLGLADCSEKKKILCEFKTSSYTACLERRGSLPYVDTKEEFDFLYSFFRSVAPNLTIIWGLVLCDIYTQACVFHHPALKVIGYAPEFRHRRVSRVCHALQEEDVWRLNGERSLEHLVVQLRVHPRQVEWHSGHARSLCALRSVERCRE</sequence>
<dbReference type="InterPro" id="IPR016186">
    <property type="entry name" value="C-type_lectin-like/link_sf"/>
</dbReference>
<accession>A0A8S1DZD4</accession>
<organism evidence="4 5">
    <name type="scientific">Cloeon dipterum</name>
    <dbReference type="NCBI Taxonomy" id="197152"/>
    <lineage>
        <taxon>Eukaryota</taxon>
        <taxon>Metazoa</taxon>
        <taxon>Ecdysozoa</taxon>
        <taxon>Arthropoda</taxon>
        <taxon>Hexapoda</taxon>
        <taxon>Insecta</taxon>
        <taxon>Pterygota</taxon>
        <taxon>Palaeoptera</taxon>
        <taxon>Ephemeroptera</taxon>
        <taxon>Pisciforma</taxon>
        <taxon>Baetidae</taxon>
        <taxon>Cloeon</taxon>
    </lineage>
</organism>
<evidence type="ECO:0000313" key="5">
    <source>
        <dbReference type="Proteomes" id="UP000494165"/>
    </source>
</evidence>
<proteinExistence type="predicted"/>
<evidence type="ECO:0000256" key="1">
    <source>
        <dbReference type="SAM" id="MobiDB-lite"/>
    </source>
</evidence>
<keyword evidence="2" id="KW-0732">Signal</keyword>
<feature type="chain" id="PRO_5035949582" description="C-type lectin domain-containing protein" evidence="2">
    <location>
        <begin position="23"/>
        <end position="658"/>
    </location>
</feature>
<evidence type="ECO:0000259" key="3">
    <source>
        <dbReference type="PROSITE" id="PS50041"/>
    </source>
</evidence>
<evidence type="ECO:0000256" key="2">
    <source>
        <dbReference type="SAM" id="SignalP"/>
    </source>
</evidence>
<dbReference type="PROSITE" id="PS50041">
    <property type="entry name" value="C_TYPE_LECTIN_2"/>
    <property type="match status" value="1"/>
</dbReference>
<feature type="region of interest" description="Disordered" evidence="1">
    <location>
        <begin position="25"/>
        <end position="50"/>
    </location>
</feature>
<dbReference type="AlphaFoldDB" id="A0A8S1DZD4"/>
<keyword evidence="5" id="KW-1185">Reference proteome</keyword>
<dbReference type="InterPro" id="IPR001304">
    <property type="entry name" value="C-type_lectin-like"/>
</dbReference>
<comment type="caution">
    <text evidence="4">The sequence shown here is derived from an EMBL/GenBank/DDBJ whole genome shotgun (WGS) entry which is preliminary data.</text>
</comment>
<dbReference type="Proteomes" id="UP000494165">
    <property type="component" value="Unassembled WGS sequence"/>
</dbReference>
<name>A0A8S1DZD4_9INSE</name>